<dbReference type="Proteomes" id="UP000183788">
    <property type="component" value="Unassembled WGS sequence"/>
</dbReference>
<organism evidence="2 4">
    <name type="scientific">Chitinophaga sancti</name>
    <dbReference type="NCBI Taxonomy" id="1004"/>
    <lineage>
        <taxon>Bacteria</taxon>
        <taxon>Pseudomonadati</taxon>
        <taxon>Bacteroidota</taxon>
        <taxon>Chitinophagia</taxon>
        <taxon>Chitinophagales</taxon>
        <taxon>Chitinophagaceae</taxon>
        <taxon>Chitinophaga</taxon>
    </lineage>
</organism>
<reference evidence="2 4" key="1">
    <citation type="submission" date="2016-11" db="EMBL/GenBank/DDBJ databases">
        <authorList>
            <person name="Jaros S."/>
            <person name="Januszkiewicz K."/>
            <person name="Wedrychowicz H."/>
        </authorList>
    </citation>
    <scope>NUCLEOTIDE SEQUENCE [LARGE SCALE GENOMIC DNA]</scope>
    <source>
        <strain evidence="2 4">DSM 784</strain>
    </source>
</reference>
<sequence>MNMEPQTLIEQPNGRHTLYAAVEQDDRTAYFYLFPAELQSKKYKMRACWLRNLAPAPEVKDVAAMHNGTAPMLQAKYCNHPDGKEPLKAELLEIVWLPEDDGAAVLYDGEILGVIPGWSLYVDEAVSYAADCIGVEGDDFLVLPLGDAESNLQYARVGEAVAFRNQWSSVDEPAWPQIQESFINCYEAQFGKMLQYFAMDNNEWPPMAMGKFEKDNIVYFLTMGASIRPMPWVSYLYNDTSAAYRRMELALAVDKSEFSEEEIMKMADSIATMADIPWRHISWLGEGHTIGSSKLPEPYESMILSSALYNGEAFEVPEMYGDKVNLFWASPVMQQEREFAHRKPNGGYELLEIMIQKDATHVVKKRKSVL</sequence>
<dbReference type="EMBL" id="FPIZ01000013">
    <property type="protein sequence ID" value="SFW74188.1"/>
    <property type="molecule type" value="Genomic_DNA"/>
</dbReference>
<accession>A0A1K1RQX8</accession>
<evidence type="ECO:0000313" key="5">
    <source>
        <dbReference type="Proteomes" id="UP001326715"/>
    </source>
</evidence>
<name>A0A1K1RQX8_9BACT</name>
<evidence type="ECO:0000313" key="4">
    <source>
        <dbReference type="Proteomes" id="UP000183788"/>
    </source>
</evidence>
<dbReference type="RefSeq" id="WP_072363108.1">
    <property type="nucleotide sequence ID" value="NZ_CP139972.1"/>
</dbReference>
<dbReference type="OrthoDB" id="333049at2"/>
<proteinExistence type="predicted"/>
<dbReference type="Proteomes" id="UP001326715">
    <property type="component" value="Chromosome"/>
</dbReference>
<evidence type="ECO:0000259" key="1">
    <source>
        <dbReference type="Pfam" id="PF05076"/>
    </source>
</evidence>
<gene>
    <name evidence="2" type="ORF">SAMN05661012_04115</name>
    <name evidence="3" type="ORF">SR876_10390</name>
</gene>
<reference evidence="3 5" key="2">
    <citation type="submission" date="2023-11" db="EMBL/GenBank/DDBJ databases">
        <title>MicrobeMod: A computational toolkit for identifying prokaryotic methylation and restriction-modification with nanopore sequencing.</title>
        <authorList>
            <person name="Crits-Christoph A."/>
            <person name="Kang S.C."/>
            <person name="Lee H."/>
            <person name="Ostrov N."/>
        </authorList>
    </citation>
    <scope>NUCLEOTIDE SEQUENCE [LARGE SCALE GENOMIC DNA]</scope>
    <source>
        <strain evidence="3 5">ATCC 23090</strain>
    </source>
</reference>
<keyword evidence="5" id="KW-1185">Reference proteome</keyword>
<dbReference type="STRING" id="1004.SAMN05661012_04115"/>
<dbReference type="Pfam" id="PF05076">
    <property type="entry name" value="SUFU"/>
    <property type="match status" value="1"/>
</dbReference>
<feature type="domain" description="Suppressor of fused-like" evidence="1">
    <location>
        <begin position="210"/>
        <end position="363"/>
    </location>
</feature>
<evidence type="ECO:0000313" key="3">
    <source>
        <dbReference type="EMBL" id="WQG91914.1"/>
    </source>
</evidence>
<evidence type="ECO:0000313" key="2">
    <source>
        <dbReference type="EMBL" id="SFW74188.1"/>
    </source>
</evidence>
<dbReference type="InterPro" id="IPR020941">
    <property type="entry name" value="SUFU-like_domain"/>
</dbReference>
<dbReference type="AlphaFoldDB" id="A0A1K1RQX8"/>
<dbReference type="EMBL" id="CP140154">
    <property type="protein sequence ID" value="WQG91914.1"/>
    <property type="molecule type" value="Genomic_DNA"/>
</dbReference>
<protein>
    <submittedName>
        <fullName evidence="3">Suppressor of fused domain protein</fullName>
    </submittedName>
    <submittedName>
        <fullName evidence="2">Suppressor of fused protein (SUFU)</fullName>
    </submittedName>
</protein>